<dbReference type="Proteomes" id="UP001139179">
    <property type="component" value="Unassembled WGS sequence"/>
</dbReference>
<dbReference type="RefSeq" id="WP_251224896.1">
    <property type="nucleotide sequence ID" value="NZ_JAMBOL010000032.1"/>
</dbReference>
<feature type="compositionally biased region" description="Basic and acidic residues" evidence="1">
    <location>
        <begin position="1"/>
        <end position="12"/>
    </location>
</feature>
<organism evidence="2 3">
    <name type="scientific">Halalkalibacter oceani</name>
    <dbReference type="NCBI Taxonomy" id="1653776"/>
    <lineage>
        <taxon>Bacteria</taxon>
        <taxon>Bacillati</taxon>
        <taxon>Bacillota</taxon>
        <taxon>Bacilli</taxon>
        <taxon>Bacillales</taxon>
        <taxon>Bacillaceae</taxon>
        <taxon>Halalkalibacter</taxon>
    </lineage>
</organism>
<accession>A0A9X2IQF0</accession>
<comment type="caution">
    <text evidence="2">The sequence shown here is derived from an EMBL/GenBank/DDBJ whole genome shotgun (WGS) entry which is preliminary data.</text>
</comment>
<gene>
    <name evidence="2" type="ORF">M3202_19465</name>
</gene>
<name>A0A9X2IQF0_9BACI</name>
<feature type="region of interest" description="Disordered" evidence="1">
    <location>
        <begin position="1"/>
        <end position="49"/>
    </location>
</feature>
<feature type="compositionally biased region" description="Basic residues" evidence="1">
    <location>
        <begin position="91"/>
        <end position="100"/>
    </location>
</feature>
<evidence type="ECO:0000313" key="2">
    <source>
        <dbReference type="EMBL" id="MCM3716225.1"/>
    </source>
</evidence>
<feature type="compositionally biased region" description="Low complexity" evidence="1">
    <location>
        <begin position="23"/>
        <end position="33"/>
    </location>
</feature>
<proteinExistence type="predicted"/>
<sequence>MAEQQKPRRDFFDEFMFGRPISEPQADNQQPEPQAEEQENTEPATPPTQLEQVLTLVQTLGPTIDKLAPLIGAAHTFFTKQKKEEPSSKKPSGKQAKKQE</sequence>
<evidence type="ECO:0000313" key="3">
    <source>
        <dbReference type="Proteomes" id="UP001139179"/>
    </source>
</evidence>
<dbReference type="AlphaFoldDB" id="A0A9X2IQF0"/>
<protein>
    <submittedName>
        <fullName evidence="2">Uncharacterized protein</fullName>
    </submittedName>
</protein>
<evidence type="ECO:0000256" key="1">
    <source>
        <dbReference type="SAM" id="MobiDB-lite"/>
    </source>
</evidence>
<dbReference type="EMBL" id="JAMBOL010000032">
    <property type="protein sequence ID" value="MCM3716225.1"/>
    <property type="molecule type" value="Genomic_DNA"/>
</dbReference>
<keyword evidence="3" id="KW-1185">Reference proteome</keyword>
<reference evidence="2" key="1">
    <citation type="submission" date="2022-05" db="EMBL/GenBank/DDBJ databases">
        <title>Comparative Genomics of Spacecraft Associated Microbes.</title>
        <authorList>
            <person name="Tran M.T."/>
            <person name="Wright A."/>
            <person name="Seuylemezian A."/>
            <person name="Eisen J."/>
            <person name="Coil D."/>
        </authorList>
    </citation>
    <scope>NUCLEOTIDE SEQUENCE</scope>
    <source>
        <strain evidence="2">214.1.1</strain>
    </source>
</reference>
<feature type="region of interest" description="Disordered" evidence="1">
    <location>
        <begin position="78"/>
        <end position="100"/>
    </location>
</feature>